<feature type="binding site" evidence="9">
    <location>
        <position position="8"/>
    </location>
    <ligand>
        <name>Mg(2+)</name>
        <dbReference type="ChEBI" id="CHEBI:18420"/>
        <note>catalytic</note>
    </ligand>
</feature>
<dbReference type="Pfam" id="PF09827">
    <property type="entry name" value="CRISPR_Cas2"/>
    <property type="match status" value="1"/>
</dbReference>
<dbReference type="GO" id="GO:0016787">
    <property type="term" value="F:hydrolase activity"/>
    <property type="evidence" value="ECO:0007669"/>
    <property type="project" value="UniProtKB-KW"/>
</dbReference>
<dbReference type="KEGG" id="sper:EW093_08405"/>
<evidence type="ECO:0000256" key="5">
    <source>
        <dbReference type="ARBA" id="ARBA00022759"/>
    </source>
</evidence>
<keyword evidence="3 9" id="KW-0540">Nuclease</keyword>
<dbReference type="HAMAP" id="MF_01471">
    <property type="entry name" value="Cas2"/>
    <property type="match status" value="1"/>
</dbReference>
<comment type="subunit">
    <text evidence="9">Homodimer, forms a heterotetramer with a Cas1 homodimer.</text>
</comment>
<proteinExistence type="inferred from homology"/>
<dbReference type="GO" id="GO:0004521">
    <property type="term" value="F:RNA endonuclease activity"/>
    <property type="evidence" value="ECO:0007669"/>
    <property type="project" value="InterPro"/>
</dbReference>
<reference evidence="10 11" key="2">
    <citation type="submission" date="2019-09" db="EMBL/GenBank/DDBJ databases">
        <title>Complete Genome Sequence and Methylome Analysis of free living Spirochaetas.</title>
        <authorList>
            <person name="Leshcheva N."/>
            <person name="Mikheeva N."/>
        </authorList>
    </citation>
    <scope>NUCLEOTIDE SEQUENCE [LARGE SCALE GENOMIC DNA]</scope>
    <source>
        <strain evidence="10 11">P</strain>
    </source>
</reference>
<dbReference type="EC" id="3.1.-.-" evidence="9"/>
<protein>
    <recommendedName>
        <fullName evidence="9">CRISPR-associated endoribonuclease Cas2</fullName>
        <ecNumber evidence="9">3.1.-.-</ecNumber>
    </recommendedName>
</protein>
<comment type="similarity">
    <text evidence="2 9">Belongs to the CRISPR-associated endoribonuclease Cas2 protein family.</text>
</comment>
<dbReference type="AlphaFoldDB" id="A0A5C1QB52"/>
<evidence type="ECO:0000256" key="8">
    <source>
        <dbReference type="ARBA" id="ARBA00023118"/>
    </source>
</evidence>
<keyword evidence="5 9" id="KW-0255">Endonuclease</keyword>
<evidence type="ECO:0000256" key="4">
    <source>
        <dbReference type="ARBA" id="ARBA00022723"/>
    </source>
</evidence>
<keyword evidence="6 9" id="KW-0378">Hydrolase</keyword>
<evidence type="ECO:0000256" key="7">
    <source>
        <dbReference type="ARBA" id="ARBA00022842"/>
    </source>
</evidence>
<dbReference type="NCBIfam" id="TIGR01573">
    <property type="entry name" value="cas2"/>
    <property type="match status" value="1"/>
</dbReference>
<dbReference type="InterPro" id="IPR019199">
    <property type="entry name" value="Virulence_VapD/CRISPR_Cas2"/>
</dbReference>
<dbReference type="GO" id="GO:0051607">
    <property type="term" value="P:defense response to virus"/>
    <property type="evidence" value="ECO:0007669"/>
    <property type="project" value="UniProtKB-UniRule"/>
</dbReference>
<dbReference type="Proteomes" id="UP000323824">
    <property type="component" value="Chromosome"/>
</dbReference>
<comment type="function">
    <text evidence="9">CRISPR (clustered regularly interspaced short palindromic repeat), is an adaptive immune system that provides protection against mobile genetic elements (viruses, transposable elements and conjugative plasmids). CRISPR clusters contain sequences complementary to antecedent mobile elements and target invading nucleic acids. CRISPR clusters are transcribed and processed into CRISPR RNA (crRNA). Functions as a ssRNA-specific endoribonuclease. Involved in the integration of spacer DNA into the CRISPR cassette.</text>
</comment>
<comment type="cofactor">
    <cofactor evidence="1 9">
        <name>Mg(2+)</name>
        <dbReference type="ChEBI" id="CHEBI:18420"/>
    </cofactor>
</comment>
<dbReference type="EMBL" id="CP035807">
    <property type="protein sequence ID" value="QEN04727.1"/>
    <property type="molecule type" value="Genomic_DNA"/>
</dbReference>
<name>A0A5C1QB52_9SPIO</name>
<gene>
    <name evidence="9 10" type="primary">cas2</name>
    <name evidence="10" type="ORF">EW093_08405</name>
</gene>
<evidence type="ECO:0000313" key="11">
    <source>
        <dbReference type="Proteomes" id="UP000323824"/>
    </source>
</evidence>
<keyword evidence="4 9" id="KW-0479">Metal-binding</keyword>
<organism evidence="10 11">
    <name type="scientific">Thiospirochaeta perfilievii</name>
    <dbReference type="NCBI Taxonomy" id="252967"/>
    <lineage>
        <taxon>Bacteria</taxon>
        <taxon>Pseudomonadati</taxon>
        <taxon>Spirochaetota</taxon>
        <taxon>Spirochaetia</taxon>
        <taxon>Spirochaetales</taxon>
        <taxon>Spirochaetaceae</taxon>
        <taxon>Thiospirochaeta</taxon>
    </lineage>
</organism>
<dbReference type="GO" id="GO:0046872">
    <property type="term" value="F:metal ion binding"/>
    <property type="evidence" value="ECO:0007669"/>
    <property type="project" value="UniProtKB-UniRule"/>
</dbReference>
<evidence type="ECO:0000256" key="9">
    <source>
        <dbReference type="HAMAP-Rule" id="MF_01471"/>
    </source>
</evidence>
<reference evidence="10 11" key="1">
    <citation type="submission" date="2019-02" db="EMBL/GenBank/DDBJ databases">
        <authorList>
            <person name="Fomenkov A."/>
            <person name="Dubinina G."/>
            <person name="Grabovich M."/>
            <person name="Vincze T."/>
            <person name="Roberts R.J."/>
        </authorList>
    </citation>
    <scope>NUCLEOTIDE SEQUENCE [LARGE SCALE GENOMIC DNA]</scope>
    <source>
        <strain evidence="10 11">P</strain>
    </source>
</reference>
<accession>A0A5C1QB52</accession>
<keyword evidence="11" id="KW-1185">Reference proteome</keyword>
<evidence type="ECO:0000313" key="10">
    <source>
        <dbReference type="EMBL" id="QEN04727.1"/>
    </source>
</evidence>
<evidence type="ECO:0000256" key="6">
    <source>
        <dbReference type="ARBA" id="ARBA00022801"/>
    </source>
</evidence>
<evidence type="ECO:0000256" key="3">
    <source>
        <dbReference type="ARBA" id="ARBA00022722"/>
    </source>
</evidence>
<evidence type="ECO:0000256" key="2">
    <source>
        <dbReference type="ARBA" id="ARBA00009959"/>
    </source>
</evidence>
<dbReference type="OrthoDB" id="9791737at2"/>
<dbReference type="RefSeq" id="WP_149567970.1">
    <property type="nucleotide sequence ID" value="NZ_CP035807.1"/>
</dbReference>
<keyword evidence="7 9" id="KW-0460">Magnesium</keyword>
<dbReference type="GO" id="GO:0043571">
    <property type="term" value="P:maintenance of CRISPR repeat elements"/>
    <property type="evidence" value="ECO:0007669"/>
    <property type="project" value="UniProtKB-UniRule"/>
</dbReference>
<evidence type="ECO:0000256" key="1">
    <source>
        <dbReference type="ARBA" id="ARBA00001946"/>
    </source>
</evidence>
<keyword evidence="8 9" id="KW-0051">Antiviral defense</keyword>
<sequence>MRVLLFFDLPMETPKERYFYNRFRRSLLKEGFIMQQKSVYTKLALNSSSVNLIKSRIKKDLPPNGLVQVLVVTERQFSSVDTFIGEVHYSNLDSTDRLIIL</sequence>
<dbReference type="SUPFAM" id="SSF143430">
    <property type="entry name" value="TTP0101/SSO1404-like"/>
    <property type="match status" value="1"/>
</dbReference>
<dbReference type="InterPro" id="IPR021127">
    <property type="entry name" value="CRISPR_associated_Cas2"/>
</dbReference>